<dbReference type="EMBL" id="JADYTN010000020">
    <property type="protein sequence ID" value="MCF2564298.1"/>
    <property type="molecule type" value="Genomic_DNA"/>
</dbReference>
<keyword evidence="3" id="KW-1185">Reference proteome</keyword>
<comment type="caution">
    <text evidence="2">The sequence shown here is derived from an EMBL/GenBank/DDBJ whole genome shotgun (WGS) entry which is preliminary data.</text>
</comment>
<name>A0ABS9CGX6_9BACT</name>
<feature type="chain" id="PRO_5046820500" evidence="1">
    <location>
        <begin position="27"/>
        <end position="672"/>
    </location>
</feature>
<gene>
    <name evidence="2" type="ORF">I6E12_09250</name>
</gene>
<proteinExistence type="predicted"/>
<sequence length="672" mass="77851">MANYSKWGQCLCLLLCLTASPLMLSAQQSRPWQDDFWQWVEADEGDAAQWEEAFDQLTELENHPINLNSATREQLERLPFLSARQVGDLLEYVYRNKAMLSLSELLLVKSIGDDVRRLLLHFVCVAPVERQMPTLRLDSALLRGDNTLSATVSIPFYTRKGYRDGYLGKRYAHTVRYQHNYRDRLKVGFTAAQDAGEPFFSDRNKMGYDHYSYFLQLNHLGRIDRLCLGMYRVQMGMGLIMNGAFAMGKTMMLQSAMRSSADIRAYSSRSVANYLQGAALTMRLSDHWRTTVFGSYRPLDATLNDDGTVRTLLTSGYHRLPAEMDKKHNTYRWDAGGSIGWHGKKVYVNGNFVYSHFDRTLDPDREGAPFRRYQAAGATFANMSVDYGYTGDNISLAGEAAINRHGHLALLHRATWHPATSLTFSAIHRYYDKQYTALHARSFSEGGKVQNEHGMYVGMEWRPSWRFLLKVYADYTHFAWARYQVSASSDAFDTKVVCEWKSRNWMLDGYYRLHLTQRDNAEKTTLYNRYNHRLRLRLSRAIGSWLSWQTQFDGTSVSIHQQYWGYMGSQQLTWKRSAFRLSGRMGYFHTNSYESRLYQYEPSLRYDFYFPAFYGEGIRYSFLASATIANRLMLTAKLGVTDYFDRSKIGSGKQEICHSSQPDLQLQMEWKF</sequence>
<dbReference type="InterPro" id="IPR010994">
    <property type="entry name" value="RuvA_2-like"/>
</dbReference>
<evidence type="ECO:0000313" key="3">
    <source>
        <dbReference type="Proteomes" id="UP001200470"/>
    </source>
</evidence>
<evidence type="ECO:0000256" key="1">
    <source>
        <dbReference type="SAM" id="SignalP"/>
    </source>
</evidence>
<keyword evidence="1" id="KW-0732">Signal</keyword>
<evidence type="ECO:0000313" key="2">
    <source>
        <dbReference type="EMBL" id="MCF2564298.1"/>
    </source>
</evidence>
<dbReference type="RefSeq" id="WP_301638364.1">
    <property type="nucleotide sequence ID" value="NZ_JADYTN010000020.1"/>
</dbReference>
<dbReference type="SUPFAM" id="SSF47781">
    <property type="entry name" value="RuvA domain 2-like"/>
    <property type="match status" value="1"/>
</dbReference>
<dbReference type="Proteomes" id="UP001200470">
    <property type="component" value="Unassembled WGS sequence"/>
</dbReference>
<accession>A0ABS9CGX6</accession>
<reference evidence="2 3" key="1">
    <citation type="submission" date="2020-12" db="EMBL/GenBank/DDBJ databases">
        <title>Whole genome sequences of gut porcine anaerobes.</title>
        <authorList>
            <person name="Kubasova T."/>
            <person name="Jahodarova E."/>
            <person name="Rychlik I."/>
        </authorList>
    </citation>
    <scope>NUCLEOTIDE SEQUENCE [LARGE SCALE GENOMIC DNA]</scope>
    <source>
        <strain evidence="2 3">An925</strain>
    </source>
</reference>
<organism evidence="2 3">
    <name type="scientific">Xylanibacter brevis</name>
    <dbReference type="NCBI Taxonomy" id="83231"/>
    <lineage>
        <taxon>Bacteria</taxon>
        <taxon>Pseudomonadati</taxon>
        <taxon>Bacteroidota</taxon>
        <taxon>Bacteroidia</taxon>
        <taxon>Bacteroidales</taxon>
        <taxon>Prevotellaceae</taxon>
        <taxon>Xylanibacter</taxon>
    </lineage>
</organism>
<feature type="signal peptide" evidence="1">
    <location>
        <begin position="1"/>
        <end position="26"/>
    </location>
</feature>
<protein>
    <submittedName>
        <fullName evidence="2">Helix-hairpin-helix domain-containing protein</fullName>
    </submittedName>
</protein>